<proteinExistence type="predicted"/>
<reference evidence="1 2" key="1">
    <citation type="submission" date="2015-04" db="EMBL/GenBank/DDBJ databases">
        <title>Draft genome sequence of bacteremic isolate Catabacter hongkongensis type strain HKU16T.</title>
        <authorList>
            <person name="Lau S.K."/>
            <person name="Teng J.L."/>
            <person name="Huang Y."/>
            <person name="Curreem S.O."/>
            <person name="Tsui S.K."/>
            <person name="Woo P.C."/>
        </authorList>
    </citation>
    <scope>NUCLEOTIDE SEQUENCE [LARGE SCALE GENOMIC DNA]</scope>
    <source>
        <strain evidence="1 2">HKU16</strain>
    </source>
</reference>
<sequence length="41" mass="4729">MTAIFCYFERLFSQRFSLAGNPLRNAVFSIAIVFTAVVKWI</sequence>
<evidence type="ECO:0000313" key="1">
    <source>
        <dbReference type="EMBL" id="KKI51201.1"/>
    </source>
</evidence>
<dbReference type="STRING" id="270498.CHK_1588"/>
<dbReference type="Proteomes" id="UP000034076">
    <property type="component" value="Unassembled WGS sequence"/>
</dbReference>
<gene>
    <name evidence="1" type="ORF">CHK_1588</name>
</gene>
<dbReference type="AlphaFoldDB" id="A0A0M2NJQ7"/>
<comment type="caution">
    <text evidence="1">The sequence shown here is derived from an EMBL/GenBank/DDBJ whole genome shotgun (WGS) entry which is preliminary data.</text>
</comment>
<evidence type="ECO:0000313" key="2">
    <source>
        <dbReference type="Proteomes" id="UP000034076"/>
    </source>
</evidence>
<keyword evidence="2" id="KW-1185">Reference proteome</keyword>
<name>A0A0M2NJQ7_9FIRM</name>
<organism evidence="1 2">
    <name type="scientific">Christensenella hongkongensis</name>
    <dbReference type="NCBI Taxonomy" id="270498"/>
    <lineage>
        <taxon>Bacteria</taxon>
        <taxon>Bacillati</taxon>
        <taxon>Bacillota</taxon>
        <taxon>Clostridia</taxon>
        <taxon>Christensenellales</taxon>
        <taxon>Christensenellaceae</taxon>
        <taxon>Christensenella</taxon>
    </lineage>
</organism>
<dbReference type="EMBL" id="LAYJ01000088">
    <property type="protein sequence ID" value="KKI51201.1"/>
    <property type="molecule type" value="Genomic_DNA"/>
</dbReference>
<accession>A0A0M2NJQ7</accession>
<protein>
    <submittedName>
        <fullName evidence="1">Uncharacterized protein</fullName>
    </submittedName>
</protein>